<dbReference type="eggNOG" id="COG1539">
    <property type="taxonomic scope" value="Bacteria"/>
</dbReference>
<evidence type="ECO:0000313" key="8">
    <source>
        <dbReference type="EMBL" id="EAY29256.1"/>
    </source>
</evidence>
<dbReference type="GO" id="GO:0046654">
    <property type="term" value="P:tetrahydrofolate biosynthetic process"/>
    <property type="evidence" value="ECO:0007669"/>
    <property type="project" value="UniProtKB-UniRule"/>
</dbReference>
<evidence type="ECO:0000313" key="9">
    <source>
        <dbReference type="Proteomes" id="UP000004095"/>
    </source>
</evidence>
<dbReference type="EC" id="4.1.2.25" evidence="6"/>
<accession>A1ZKN0</accession>
<evidence type="ECO:0000256" key="4">
    <source>
        <dbReference type="ARBA" id="ARBA00022909"/>
    </source>
</evidence>
<evidence type="ECO:0000256" key="5">
    <source>
        <dbReference type="ARBA" id="ARBA00023239"/>
    </source>
</evidence>
<dbReference type="InterPro" id="IPR043133">
    <property type="entry name" value="GTP-CH-I_C/QueF"/>
</dbReference>
<dbReference type="GO" id="GO:0046656">
    <property type="term" value="P:folic acid biosynthetic process"/>
    <property type="evidence" value="ECO:0007669"/>
    <property type="project" value="UniProtKB-UniRule"/>
</dbReference>
<gene>
    <name evidence="8" type="ORF">M23134_02447</name>
</gene>
<comment type="caution">
    <text evidence="8">The sequence shown here is derived from an EMBL/GenBank/DDBJ whole genome shotgun (WGS) entry which is preliminary data.</text>
</comment>
<dbReference type="Gene3D" id="3.30.1130.10">
    <property type="match status" value="1"/>
</dbReference>
<evidence type="ECO:0000259" key="7">
    <source>
        <dbReference type="SMART" id="SM00905"/>
    </source>
</evidence>
<keyword evidence="5 6" id="KW-0456">Lyase</keyword>
<dbReference type="SMART" id="SM00905">
    <property type="entry name" value="FolB"/>
    <property type="match status" value="1"/>
</dbReference>
<dbReference type="OrthoDB" id="9803748at2"/>
<proteinExistence type="inferred from homology"/>
<evidence type="ECO:0000256" key="6">
    <source>
        <dbReference type="RuleBase" id="RU362079"/>
    </source>
</evidence>
<dbReference type="GO" id="GO:0004150">
    <property type="term" value="F:dihydroneopterin aldolase activity"/>
    <property type="evidence" value="ECO:0007669"/>
    <property type="project" value="UniProtKB-UniRule"/>
</dbReference>
<feature type="domain" description="Dihydroneopterin aldolase/epimerase" evidence="7">
    <location>
        <begin position="4"/>
        <end position="116"/>
    </location>
</feature>
<dbReference type="PANTHER" id="PTHR42844">
    <property type="entry name" value="DIHYDRONEOPTERIN ALDOLASE 1-RELATED"/>
    <property type="match status" value="1"/>
</dbReference>
<keyword evidence="9" id="KW-1185">Reference proteome</keyword>
<dbReference type="SUPFAM" id="SSF55620">
    <property type="entry name" value="Tetrahydrobiopterin biosynthesis enzymes-like"/>
    <property type="match status" value="1"/>
</dbReference>
<protein>
    <recommendedName>
        <fullName evidence="6">7,8-dihydroneopterin aldolase</fullName>
        <ecNumber evidence="6">4.1.2.25</ecNumber>
    </recommendedName>
</protein>
<reference evidence="8 9" key="1">
    <citation type="submission" date="2007-01" db="EMBL/GenBank/DDBJ databases">
        <authorList>
            <person name="Haygood M."/>
            <person name="Podell S."/>
            <person name="Anderson C."/>
            <person name="Hopkinson B."/>
            <person name="Roe K."/>
            <person name="Barbeau K."/>
            <person name="Gaasterland T."/>
            <person name="Ferriera S."/>
            <person name="Johnson J."/>
            <person name="Kravitz S."/>
            <person name="Beeson K."/>
            <person name="Sutton G."/>
            <person name="Rogers Y.-H."/>
            <person name="Friedman R."/>
            <person name="Frazier M."/>
            <person name="Venter J.C."/>
        </authorList>
    </citation>
    <scope>NUCLEOTIDE SEQUENCE [LARGE SCALE GENOMIC DNA]</scope>
    <source>
        <strain evidence="8 9">ATCC 23134</strain>
    </source>
</reference>
<dbReference type="NCBIfam" id="TIGR00525">
    <property type="entry name" value="folB"/>
    <property type="match status" value="1"/>
</dbReference>
<comment type="similarity">
    <text evidence="3 6">Belongs to the DHNA family.</text>
</comment>
<dbReference type="EMBL" id="AAWS01000012">
    <property type="protein sequence ID" value="EAY29256.1"/>
    <property type="molecule type" value="Genomic_DNA"/>
</dbReference>
<dbReference type="NCBIfam" id="TIGR00526">
    <property type="entry name" value="folB_dom"/>
    <property type="match status" value="1"/>
</dbReference>
<name>A1ZKN0_MICM2</name>
<dbReference type="Proteomes" id="UP000004095">
    <property type="component" value="Unassembled WGS sequence"/>
</dbReference>
<keyword evidence="4 6" id="KW-0289">Folate biosynthesis</keyword>
<comment type="function">
    <text evidence="6">Catalyzes the conversion of 7,8-dihydroneopterin to 6-hydroxymethyl-7,8-dihydropterin.</text>
</comment>
<dbReference type="AlphaFoldDB" id="A1ZKN0"/>
<evidence type="ECO:0000256" key="2">
    <source>
        <dbReference type="ARBA" id="ARBA00005013"/>
    </source>
</evidence>
<dbReference type="GO" id="GO:0005737">
    <property type="term" value="C:cytoplasm"/>
    <property type="evidence" value="ECO:0007669"/>
    <property type="project" value="TreeGrafter"/>
</dbReference>
<sequence length="116" mass="13106">MGLIALEGLEFFAYHGVYQEEQKIGNKYRVDITIETDFLEAAKEDTITATVHYGEVYELVKAIMKQPSKLLESLAYRIVEATHEKYPNLTSVEASVAKFNPPVGGVCKWAKVTHKR</sequence>
<dbReference type="PANTHER" id="PTHR42844:SF1">
    <property type="entry name" value="DIHYDRONEOPTERIN ALDOLASE 1-RELATED"/>
    <property type="match status" value="1"/>
</dbReference>
<dbReference type="Pfam" id="PF02152">
    <property type="entry name" value="FolB"/>
    <property type="match status" value="1"/>
</dbReference>
<comment type="catalytic activity">
    <reaction evidence="1 6">
        <text>7,8-dihydroneopterin = 6-hydroxymethyl-7,8-dihydropterin + glycolaldehyde</text>
        <dbReference type="Rhea" id="RHEA:10540"/>
        <dbReference type="ChEBI" id="CHEBI:17001"/>
        <dbReference type="ChEBI" id="CHEBI:17071"/>
        <dbReference type="ChEBI" id="CHEBI:44841"/>
        <dbReference type="EC" id="4.1.2.25"/>
    </reaction>
</comment>
<organism evidence="8 9">
    <name type="scientific">Microscilla marina ATCC 23134</name>
    <dbReference type="NCBI Taxonomy" id="313606"/>
    <lineage>
        <taxon>Bacteria</taxon>
        <taxon>Pseudomonadati</taxon>
        <taxon>Bacteroidota</taxon>
        <taxon>Cytophagia</taxon>
        <taxon>Cytophagales</taxon>
        <taxon>Microscillaceae</taxon>
        <taxon>Microscilla</taxon>
    </lineage>
</organism>
<evidence type="ECO:0000256" key="3">
    <source>
        <dbReference type="ARBA" id="ARBA00005708"/>
    </source>
</evidence>
<dbReference type="InterPro" id="IPR006157">
    <property type="entry name" value="FolB_dom"/>
</dbReference>
<dbReference type="RefSeq" id="WP_002696928.1">
    <property type="nucleotide sequence ID" value="NZ_AAWS01000012.1"/>
</dbReference>
<dbReference type="UniPathway" id="UPA00077">
    <property type="reaction ID" value="UER00154"/>
</dbReference>
<dbReference type="InterPro" id="IPR006156">
    <property type="entry name" value="Dihydroneopterin_aldolase"/>
</dbReference>
<evidence type="ECO:0000256" key="1">
    <source>
        <dbReference type="ARBA" id="ARBA00001353"/>
    </source>
</evidence>
<comment type="pathway">
    <text evidence="2 6">Cofactor biosynthesis; tetrahydrofolate biosynthesis; 2-amino-4-hydroxy-6-hydroxymethyl-7,8-dihydropteridine diphosphate from 7,8-dihydroneopterin triphosphate: step 3/4.</text>
</comment>